<organism evidence="9 10">
    <name type="scientific">Candidatus Blautia faecavium</name>
    <dbReference type="NCBI Taxonomy" id="2838487"/>
    <lineage>
        <taxon>Bacteria</taxon>
        <taxon>Bacillati</taxon>
        <taxon>Bacillota</taxon>
        <taxon>Clostridia</taxon>
        <taxon>Lachnospirales</taxon>
        <taxon>Lachnospiraceae</taxon>
        <taxon>Blautia</taxon>
    </lineage>
</organism>
<dbReference type="PANTHER" id="PTHR43744">
    <property type="entry name" value="ABC TRANSPORTER PERMEASE PROTEIN MG189-RELATED-RELATED"/>
    <property type="match status" value="1"/>
</dbReference>
<evidence type="ECO:0000256" key="4">
    <source>
        <dbReference type="ARBA" id="ARBA00022692"/>
    </source>
</evidence>
<evidence type="ECO:0000256" key="1">
    <source>
        <dbReference type="ARBA" id="ARBA00004651"/>
    </source>
</evidence>
<feature type="transmembrane region" description="Helical" evidence="7">
    <location>
        <begin position="183"/>
        <end position="208"/>
    </location>
</feature>
<comment type="subcellular location">
    <subcellularLocation>
        <location evidence="1 7">Cell membrane</location>
        <topology evidence="1 7">Multi-pass membrane protein</topology>
    </subcellularLocation>
</comment>
<evidence type="ECO:0000256" key="3">
    <source>
        <dbReference type="ARBA" id="ARBA00022475"/>
    </source>
</evidence>
<gene>
    <name evidence="9" type="ORF">IAA06_03095</name>
</gene>
<dbReference type="CDD" id="cd06261">
    <property type="entry name" value="TM_PBP2"/>
    <property type="match status" value="1"/>
</dbReference>
<accession>A0A9D2RVS0</accession>
<dbReference type="EMBL" id="DWYZ01000069">
    <property type="protein sequence ID" value="HJB27764.1"/>
    <property type="molecule type" value="Genomic_DNA"/>
</dbReference>
<reference evidence="9" key="2">
    <citation type="submission" date="2021-04" db="EMBL/GenBank/DDBJ databases">
        <authorList>
            <person name="Gilroy R."/>
        </authorList>
    </citation>
    <scope>NUCLEOTIDE SEQUENCE</scope>
    <source>
        <strain evidence="9">ChiSjej1B19-5720</strain>
    </source>
</reference>
<evidence type="ECO:0000313" key="10">
    <source>
        <dbReference type="Proteomes" id="UP000823842"/>
    </source>
</evidence>
<keyword evidence="3" id="KW-1003">Cell membrane</keyword>
<feature type="transmembrane region" description="Helical" evidence="7">
    <location>
        <begin position="246"/>
        <end position="264"/>
    </location>
</feature>
<keyword evidence="2 7" id="KW-0813">Transport</keyword>
<dbReference type="Proteomes" id="UP000823842">
    <property type="component" value="Unassembled WGS sequence"/>
</dbReference>
<evidence type="ECO:0000256" key="5">
    <source>
        <dbReference type="ARBA" id="ARBA00022989"/>
    </source>
</evidence>
<dbReference type="Pfam" id="PF00528">
    <property type="entry name" value="BPD_transp_1"/>
    <property type="match status" value="1"/>
</dbReference>
<dbReference type="InterPro" id="IPR035906">
    <property type="entry name" value="MetI-like_sf"/>
</dbReference>
<dbReference type="InterPro" id="IPR000515">
    <property type="entry name" value="MetI-like"/>
</dbReference>
<evidence type="ECO:0000313" key="9">
    <source>
        <dbReference type="EMBL" id="HJB27764.1"/>
    </source>
</evidence>
<keyword evidence="5 7" id="KW-1133">Transmembrane helix</keyword>
<feature type="transmembrane region" description="Helical" evidence="7">
    <location>
        <begin position="72"/>
        <end position="96"/>
    </location>
</feature>
<dbReference type="PROSITE" id="PS50928">
    <property type="entry name" value="ABC_TM1"/>
    <property type="match status" value="1"/>
</dbReference>
<evidence type="ECO:0000256" key="7">
    <source>
        <dbReference type="RuleBase" id="RU363032"/>
    </source>
</evidence>
<dbReference type="PANTHER" id="PTHR43744:SF2">
    <property type="entry name" value="ARABINOOLIGOSACCHARIDES TRANSPORT SYSTEM PERMEASE PROTEIN ARAQ"/>
    <property type="match status" value="1"/>
</dbReference>
<feature type="transmembrane region" description="Helical" evidence="7">
    <location>
        <begin position="108"/>
        <end position="129"/>
    </location>
</feature>
<dbReference type="SUPFAM" id="SSF161098">
    <property type="entry name" value="MetI-like"/>
    <property type="match status" value="1"/>
</dbReference>
<keyword evidence="6 7" id="KW-0472">Membrane</keyword>
<comment type="similarity">
    <text evidence="7">Belongs to the binding-protein-dependent transport system permease family.</text>
</comment>
<dbReference type="AlphaFoldDB" id="A0A9D2RVS0"/>
<feature type="transmembrane region" description="Helical" evidence="7">
    <location>
        <begin position="12"/>
        <end position="33"/>
    </location>
</feature>
<feature type="domain" description="ABC transmembrane type-1" evidence="8">
    <location>
        <begin position="73"/>
        <end position="264"/>
    </location>
</feature>
<name>A0A9D2RVS0_9FIRM</name>
<protein>
    <submittedName>
        <fullName evidence="9">Carbohydrate ABC transporter permease</fullName>
    </submittedName>
</protein>
<evidence type="ECO:0000256" key="6">
    <source>
        <dbReference type="ARBA" id="ARBA00023136"/>
    </source>
</evidence>
<comment type="caution">
    <text evidence="9">The sequence shown here is derived from an EMBL/GenBank/DDBJ whole genome shotgun (WGS) entry which is preliminary data.</text>
</comment>
<keyword evidence="4 7" id="KW-0812">Transmembrane</keyword>
<dbReference type="Gene3D" id="1.10.3720.10">
    <property type="entry name" value="MetI-like"/>
    <property type="match status" value="1"/>
</dbReference>
<dbReference type="GO" id="GO:0055085">
    <property type="term" value="P:transmembrane transport"/>
    <property type="evidence" value="ECO:0007669"/>
    <property type="project" value="InterPro"/>
</dbReference>
<feature type="transmembrane region" description="Helical" evidence="7">
    <location>
        <begin position="141"/>
        <end position="162"/>
    </location>
</feature>
<sequence length="279" mass="31668">MGAKKKKTISKIIIYVLLSVVTLIMLLPLLWLLSASFQGPGEIYKIPFNWIPQNIHLENFASAWEMGYMSTAFFSSVCVSVLYIVIHVVWCSLLGYVFAKYHFRFKNALFMIILITMMIPQELTFFPIYTIARDLHLVNTYFGVVFPFCISGFGIFFMRQFCTYVPKELIEAARIDGCGHAKTFVRIALPILKPAISSLVVLAFSFMWDEFAWSKLILNTNEKLTIPVRLTMLALSPTNEIQISELLAASVIAMIPVVILFICFQKQFVESITQGAVKG</sequence>
<reference evidence="9" key="1">
    <citation type="journal article" date="2021" name="PeerJ">
        <title>Extensive microbial diversity within the chicken gut microbiome revealed by metagenomics and culture.</title>
        <authorList>
            <person name="Gilroy R."/>
            <person name="Ravi A."/>
            <person name="Getino M."/>
            <person name="Pursley I."/>
            <person name="Horton D.L."/>
            <person name="Alikhan N.F."/>
            <person name="Baker D."/>
            <person name="Gharbi K."/>
            <person name="Hall N."/>
            <person name="Watson M."/>
            <person name="Adriaenssens E.M."/>
            <person name="Foster-Nyarko E."/>
            <person name="Jarju S."/>
            <person name="Secka A."/>
            <person name="Antonio M."/>
            <person name="Oren A."/>
            <person name="Chaudhuri R.R."/>
            <person name="La Ragione R."/>
            <person name="Hildebrand F."/>
            <person name="Pallen M.J."/>
        </authorList>
    </citation>
    <scope>NUCLEOTIDE SEQUENCE</scope>
    <source>
        <strain evidence="9">ChiSjej1B19-5720</strain>
    </source>
</reference>
<evidence type="ECO:0000259" key="8">
    <source>
        <dbReference type="PROSITE" id="PS50928"/>
    </source>
</evidence>
<proteinExistence type="inferred from homology"/>
<evidence type="ECO:0000256" key="2">
    <source>
        <dbReference type="ARBA" id="ARBA00022448"/>
    </source>
</evidence>
<dbReference type="GO" id="GO:0005886">
    <property type="term" value="C:plasma membrane"/>
    <property type="evidence" value="ECO:0007669"/>
    <property type="project" value="UniProtKB-SubCell"/>
</dbReference>